<organism evidence="1 2">
    <name type="scientific">Hypoxylon rubiginosum</name>
    <dbReference type="NCBI Taxonomy" id="110542"/>
    <lineage>
        <taxon>Eukaryota</taxon>
        <taxon>Fungi</taxon>
        <taxon>Dikarya</taxon>
        <taxon>Ascomycota</taxon>
        <taxon>Pezizomycotina</taxon>
        <taxon>Sordariomycetes</taxon>
        <taxon>Xylariomycetidae</taxon>
        <taxon>Xylariales</taxon>
        <taxon>Hypoxylaceae</taxon>
        <taxon>Hypoxylon</taxon>
    </lineage>
</organism>
<reference evidence="1 2" key="1">
    <citation type="journal article" date="2022" name="New Phytol.">
        <title>Ecological generalism drives hyperdiversity of secondary metabolite gene clusters in xylarialean endophytes.</title>
        <authorList>
            <person name="Franco M.E.E."/>
            <person name="Wisecaver J.H."/>
            <person name="Arnold A.E."/>
            <person name="Ju Y.M."/>
            <person name="Slot J.C."/>
            <person name="Ahrendt S."/>
            <person name="Moore L.P."/>
            <person name="Eastman K.E."/>
            <person name="Scott K."/>
            <person name="Konkel Z."/>
            <person name="Mondo S.J."/>
            <person name="Kuo A."/>
            <person name="Hayes R.D."/>
            <person name="Haridas S."/>
            <person name="Andreopoulos B."/>
            <person name="Riley R."/>
            <person name="LaButti K."/>
            <person name="Pangilinan J."/>
            <person name="Lipzen A."/>
            <person name="Amirebrahimi M."/>
            <person name="Yan J."/>
            <person name="Adam C."/>
            <person name="Keymanesh K."/>
            <person name="Ng V."/>
            <person name="Louie K."/>
            <person name="Northen T."/>
            <person name="Drula E."/>
            <person name="Henrissat B."/>
            <person name="Hsieh H.M."/>
            <person name="Youens-Clark K."/>
            <person name="Lutzoni F."/>
            <person name="Miadlikowska J."/>
            <person name="Eastwood D.C."/>
            <person name="Hamelin R.C."/>
            <person name="Grigoriev I.V."/>
            <person name="U'Ren J.M."/>
        </authorList>
    </citation>
    <scope>NUCLEOTIDE SEQUENCE [LARGE SCALE GENOMIC DNA]</scope>
    <source>
        <strain evidence="1 2">CBS 119005</strain>
    </source>
</reference>
<dbReference type="EMBL" id="MU393548">
    <property type="protein sequence ID" value="KAI4861587.1"/>
    <property type="molecule type" value="Genomic_DNA"/>
</dbReference>
<keyword evidence="2" id="KW-1185">Reference proteome</keyword>
<comment type="caution">
    <text evidence="1">The sequence shown here is derived from an EMBL/GenBank/DDBJ whole genome shotgun (WGS) entry which is preliminary data.</text>
</comment>
<dbReference type="Proteomes" id="UP001497700">
    <property type="component" value="Unassembled WGS sequence"/>
</dbReference>
<evidence type="ECO:0000313" key="1">
    <source>
        <dbReference type="EMBL" id="KAI4861587.1"/>
    </source>
</evidence>
<sequence length="333" mass="36687">MLEDGSVDDVVLVTQLPSDSWFEGFALRPNGKILASRLDEPELYTFNAEDPDSTPELLHNFEEEANGLINLCPIPGSNDEYLILSGVVDLVNIEFEDFIVWRVALSPDDSSPPKITKVTKIENTGFCIGIIPISERVVVIPDSFKNCIWCLDIQTGNTSLLVADDTMKVAGGEGDFFGLNRIRVTDEFLWFTNTSAGTLCRLPIERVQDDPSVGIRTTGPVQIVTDDIPHCDGLALSRDQTAVYTCSYTDGYIWKVGIDPTTGEAKTDVVLKNLSAPTAVELVYVNDKPKLFVVCCGEIEMNWFVQDGQNPWSELANINSAVSVTVVTQEERV</sequence>
<evidence type="ECO:0000313" key="2">
    <source>
        <dbReference type="Proteomes" id="UP001497700"/>
    </source>
</evidence>
<accession>A0ACB9YQS5</accession>
<proteinExistence type="predicted"/>
<name>A0ACB9YQS5_9PEZI</name>
<protein>
    <submittedName>
        <fullName evidence="1">Uncharacterized protein</fullName>
    </submittedName>
</protein>
<gene>
    <name evidence="1" type="ORF">F4820DRAFT_57967</name>
</gene>